<evidence type="ECO:0000313" key="3">
    <source>
        <dbReference type="Proteomes" id="UP000077037"/>
    </source>
</evidence>
<dbReference type="AlphaFoldDB" id="A0A157KKJ8"/>
<evidence type="ECO:0000313" key="2">
    <source>
        <dbReference type="EMBL" id="SAH85183.1"/>
    </source>
</evidence>
<dbReference type="OrthoDB" id="5296629at2"/>
<name>A0A157KKJ8_9BORD</name>
<evidence type="ECO:0000256" key="1">
    <source>
        <dbReference type="SAM" id="MobiDB-lite"/>
    </source>
</evidence>
<organism evidence="2 3">
    <name type="scientific">Bordetella ansorpii</name>
    <dbReference type="NCBI Taxonomy" id="288768"/>
    <lineage>
        <taxon>Bacteria</taxon>
        <taxon>Pseudomonadati</taxon>
        <taxon>Pseudomonadota</taxon>
        <taxon>Betaproteobacteria</taxon>
        <taxon>Burkholderiales</taxon>
        <taxon>Alcaligenaceae</taxon>
        <taxon>Bordetella</taxon>
    </lineage>
</organism>
<proteinExistence type="predicted"/>
<dbReference type="EMBL" id="FKBS01000006">
    <property type="protein sequence ID" value="SAH85183.1"/>
    <property type="molecule type" value="Genomic_DNA"/>
</dbReference>
<dbReference type="Pfam" id="PF08895">
    <property type="entry name" value="DUF1840"/>
    <property type="match status" value="1"/>
</dbReference>
<dbReference type="InterPro" id="IPR014991">
    <property type="entry name" value="DUF1840"/>
</dbReference>
<protein>
    <submittedName>
        <fullName evidence="2">Domain of uncharacterized function (DUF1840)</fullName>
    </submittedName>
</protein>
<accession>A0A157KKJ8</accession>
<dbReference type="Proteomes" id="UP000077037">
    <property type="component" value="Unassembled WGS sequence"/>
</dbReference>
<gene>
    <name evidence="2" type="ORF">SAMEA1982600_00399</name>
</gene>
<dbReference type="RefSeq" id="WP_066407028.1">
    <property type="nucleotide sequence ID" value="NZ_FKBS01000006.1"/>
</dbReference>
<sequence length="116" mass="12596">MLVTFHSKAVADVLMRSADVGPLLNAAGKPVGDQIPERGVFTRDQLPAAIAGLERAIQADSGHGDPQDDENDPDKPPVNPIDQPVALRNRAFPLLDMMRKSLEAGEDITWQTSRGW</sequence>
<reference evidence="2 3" key="1">
    <citation type="submission" date="2016-03" db="EMBL/GenBank/DDBJ databases">
        <authorList>
            <consortium name="Pathogen Informatics"/>
        </authorList>
    </citation>
    <scope>NUCLEOTIDE SEQUENCE [LARGE SCALE GENOMIC DNA]</scope>
    <source>
        <strain evidence="2 3">NCTC13364</strain>
    </source>
</reference>
<feature type="region of interest" description="Disordered" evidence="1">
    <location>
        <begin position="57"/>
        <end position="85"/>
    </location>
</feature>